<name>A0A383DGW3_9ZZZZ</name>
<dbReference type="Gene3D" id="3.90.550.10">
    <property type="entry name" value="Spore Coat Polysaccharide Biosynthesis Protein SpsA, Chain A"/>
    <property type="match status" value="1"/>
</dbReference>
<gene>
    <name evidence="2" type="ORF">METZ01_LOCUS496576</name>
</gene>
<evidence type="ECO:0000259" key="1">
    <source>
        <dbReference type="Pfam" id="PF00483"/>
    </source>
</evidence>
<evidence type="ECO:0000313" key="2">
    <source>
        <dbReference type="EMBL" id="SVE43722.1"/>
    </source>
</evidence>
<dbReference type="InterPro" id="IPR029044">
    <property type="entry name" value="Nucleotide-diphossugar_trans"/>
</dbReference>
<dbReference type="SUPFAM" id="SSF53448">
    <property type="entry name" value="Nucleotide-diphospho-sugar transferases"/>
    <property type="match status" value="1"/>
</dbReference>
<proteinExistence type="predicted"/>
<dbReference type="InterPro" id="IPR005835">
    <property type="entry name" value="NTP_transferase_dom"/>
</dbReference>
<protein>
    <recommendedName>
        <fullName evidence="1">Nucleotidyl transferase domain-containing protein</fullName>
    </recommendedName>
</protein>
<organism evidence="2">
    <name type="scientific">marine metagenome</name>
    <dbReference type="NCBI Taxonomy" id="408172"/>
    <lineage>
        <taxon>unclassified sequences</taxon>
        <taxon>metagenomes</taxon>
        <taxon>ecological metagenomes</taxon>
    </lineage>
</organism>
<feature type="non-terminal residue" evidence="2">
    <location>
        <position position="1"/>
    </location>
</feature>
<reference evidence="2" key="1">
    <citation type="submission" date="2018-05" db="EMBL/GenBank/DDBJ databases">
        <authorList>
            <person name="Lanie J.A."/>
            <person name="Ng W.-L."/>
            <person name="Kazmierczak K.M."/>
            <person name="Andrzejewski T.M."/>
            <person name="Davidsen T.M."/>
            <person name="Wayne K.J."/>
            <person name="Tettelin H."/>
            <person name="Glass J.I."/>
            <person name="Rusch D."/>
            <person name="Podicherti R."/>
            <person name="Tsui H.-C.T."/>
            <person name="Winkler M.E."/>
        </authorList>
    </citation>
    <scope>NUCLEOTIDE SEQUENCE</scope>
</reference>
<accession>A0A383DGW3</accession>
<dbReference type="PANTHER" id="PTHR22572">
    <property type="entry name" value="SUGAR-1-PHOSPHATE GUANYL TRANSFERASE"/>
    <property type="match status" value="1"/>
</dbReference>
<dbReference type="EMBL" id="UINC01217215">
    <property type="protein sequence ID" value="SVE43722.1"/>
    <property type="molecule type" value="Genomic_DNA"/>
</dbReference>
<sequence>KFTDWVLGVHEPILLGTAGTIRHNINHFCNQTTLVVHADNWCQCDFASFLRFHESDRPSSTAITMMTFKTDTPSQCGVVEVDKDGVVIGFHEKADNPPGSLANGAVYLIEPEVIKWIYTQTNVTDFSRQVIPNYIGRISTWENTQIHRDIGTIQSLLKAQKDPLPHSCWSDDDDWFRSYRENPIHSIISSLRGEFE</sequence>
<feature type="domain" description="Nucleotidyl transferase" evidence="1">
    <location>
        <begin position="12"/>
        <end position="162"/>
    </location>
</feature>
<dbReference type="AlphaFoldDB" id="A0A383DGW3"/>
<dbReference type="Pfam" id="PF00483">
    <property type="entry name" value="NTP_transferase"/>
    <property type="match status" value="1"/>
</dbReference>
<dbReference type="InterPro" id="IPR050486">
    <property type="entry name" value="Mannose-1P_guanyltransferase"/>
</dbReference>